<feature type="region of interest" description="Disordered" evidence="3">
    <location>
        <begin position="412"/>
        <end position="434"/>
    </location>
</feature>
<protein>
    <submittedName>
        <fullName evidence="5">Mitochondrial GTPase</fullName>
    </submittedName>
</protein>
<dbReference type="GO" id="GO:0005525">
    <property type="term" value="F:GTP binding"/>
    <property type="evidence" value="ECO:0007669"/>
    <property type="project" value="UniProtKB-KW"/>
</dbReference>
<dbReference type="PRINTS" id="PR00326">
    <property type="entry name" value="GTP1OBG"/>
</dbReference>
<dbReference type="Gene3D" id="3.40.50.300">
    <property type="entry name" value="P-loop containing nucleotide triphosphate hydrolases"/>
    <property type="match status" value="1"/>
</dbReference>
<keyword evidence="6" id="KW-1185">Reference proteome</keyword>
<evidence type="ECO:0000313" key="6">
    <source>
        <dbReference type="Proteomes" id="UP001212152"/>
    </source>
</evidence>
<dbReference type="InterPro" id="IPR023179">
    <property type="entry name" value="GTP-bd_ortho_bundle_sf"/>
</dbReference>
<accession>A0AAD5TNV3</accession>
<evidence type="ECO:0000256" key="3">
    <source>
        <dbReference type="SAM" id="MobiDB-lite"/>
    </source>
</evidence>
<dbReference type="EMBL" id="JADGJQ010000009">
    <property type="protein sequence ID" value="KAJ3182377.1"/>
    <property type="molecule type" value="Genomic_DNA"/>
</dbReference>
<gene>
    <name evidence="5" type="primary">MTG1</name>
    <name evidence="5" type="ORF">HDU87_008541</name>
</gene>
<dbReference type="Proteomes" id="UP001212152">
    <property type="component" value="Unassembled WGS sequence"/>
</dbReference>
<dbReference type="PROSITE" id="PS51721">
    <property type="entry name" value="G_CP"/>
    <property type="match status" value="1"/>
</dbReference>
<dbReference type="PANTHER" id="PTHR45782">
    <property type="entry name" value="MITOCHONDRIAL RIBOSOME-ASSOCIATED GTPASE 1"/>
    <property type="match status" value="1"/>
</dbReference>
<sequence>MASLQPAPGRLPLSLLRSFVCTGCQRRAQSSLKPTVAGTHAKKPTASPTSANPRATQHFRTEFNYSQKIYWYPQHQARALRQLQNGIHQIDVVVEVRDARIPLTSRNPKFEDLLARRPRLIVYNKADLANPNIKKSLLDAFAAHSRDQVVFTQADRGLHVKKILEWALEKCRESPHRYPFLSMIVVGLPNVGKSSLINALRRLGVNKGKVSAVGPTAGVTQTIQTRVKINDKPPIYLVDTPGIFDPHITGPIEGLKIALTGATKDRLTEEQNVADYLLFRLNTSNPKLRAKYPGVVGLTAPTDDIRAVLTHIARSNGFVLQRQSHRKRVDLKSTGLESSMGHFALAFDEDDGLAARHSGAAQASGVVDEDDPDGLDLQRAAQYFLTLFREGKLGGLTLDDCSPDALRKWFRPQETDTDLQPGMLVPHSKKAGSR</sequence>
<keyword evidence="1" id="KW-0547">Nucleotide-binding</keyword>
<evidence type="ECO:0000313" key="5">
    <source>
        <dbReference type="EMBL" id="KAJ3182377.1"/>
    </source>
</evidence>
<name>A0AAD5TNV3_9FUNG</name>
<dbReference type="GO" id="GO:0032543">
    <property type="term" value="P:mitochondrial translation"/>
    <property type="evidence" value="ECO:0007669"/>
    <property type="project" value="TreeGrafter"/>
</dbReference>
<proteinExistence type="predicted"/>
<dbReference type="Gene3D" id="1.10.1580.10">
    <property type="match status" value="1"/>
</dbReference>
<dbReference type="AlphaFoldDB" id="A0AAD5TNV3"/>
<feature type="domain" description="CP-type G" evidence="4">
    <location>
        <begin position="77"/>
        <end position="246"/>
    </location>
</feature>
<dbReference type="InterPro" id="IPR006073">
    <property type="entry name" value="GTP-bd"/>
</dbReference>
<keyword evidence="2" id="KW-0342">GTP-binding</keyword>
<dbReference type="InterPro" id="IPR027417">
    <property type="entry name" value="P-loop_NTPase"/>
</dbReference>
<dbReference type="PANTHER" id="PTHR45782:SF4">
    <property type="entry name" value="MITOCHONDRIAL RIBOSOME-ASSOCIATED GTPASE 1"/>
    <property type="match status" value="1"/>
</dbReference>
<dbReference type="SUPFAM" id="SSF52540">
    <property type="entry name" value="P-loop containing nucleoside triphosphate hydrolases"/>
    <property type="match status" value="1"/>
</dbReference>
<evidence type="ECO:0000259" key="4">
    <source>
        <dbReference type="PROSITE" id="PS51721"/>
    </source>
</evidence>
<dbReference type="Pfam" id="PF01926">
    <property type="entry name" value="MMR_HSR1"/>
    <property type="match status" value="1"/>
</dbReference>
<reference evidence="5" key="1">
    <citation type="submission" date="2020-05" db="EMBL/GenBank/DDBJ databases">
        <title>Phylogenomic resolution of chytrid fungi.</title>
        <authorList>
            <person name="Stajich J.E."/>
            <person name="Amses K."/>
            <person name="Simmons R."/>
            <person name="Seto K."/>
            <person name="Myers J."/>
            <person name="Bonds A."/>
            <person name="Quandt C.A."/>
            <person name="Barry K."/>
            <person name="Liu P."/>
            <person name="Grigoriev I."/>
            <person name="Longcore J.E."/>
            <person name="James T.Y."/>
        </authorList>
    </citation>
    <scope>NUCLEOTIDE SEQUENCE</scope>
    <source>
        <strain evidence="5">JEL0379</strain>
    </source>
</reference>
<evidence type="ECO:0000256" key="1">
    <source>
        <dbReference type="ARBA" id="ARBA00022741"/>
    </source>
</evidence>
<feature type="compositionally biased region" description="Polar residues" evidence="3">
    <location>
        <begin position="46"/>
        <end position="55"/>
    </location>
</feature>
<dbReference type="InterPro" id="IPR030378">
    <property type="entry name" value="G_CP_dom"/>
</dbReference>
<feature type="region of interest" description="Disordered" evidence="3">
    <location>
        <begin position="31"/>
        <end position="56"/>
    </location>
</feature>
<evidence type="ECO:0000256" key="2">
    <source>
        <dbReference type="ARBA" id="ARBA00023134"/>
    </source>
</evidence>
<dbReference type="GO" id="GO:0005739">
    <property type="term" value="C:mitochondrion"/>
    <property type="evidence" value="ECO:0007669"/>
    <property type="project" value="TreeGrafter"/>
</dbReference>
<organism evidence="5 6">
    <name type="scientific">Geranomyces variabilis</name>
    <dbReference type="NCBI Taxonomy" id="109894"/>
    <lineage>
        <taxon>Eukaryota</taxon>
        <taxon>Fungi</taxon>
        <taxon>Fungi incertae sedis</taxon>
        <taxon>Chytridiomycota</taxon>
        <taxon>Chytridiomycota incertae sedis</taxon>
        <taxon>Chytridiomycetes</taxon>
        <taxon>Spizellomycetales</taxon>
        <taxon>Powellomycetaceae</taxon>
        <taxon>Geranomyces</taxon>
    </lineage>
</organism>
<comment type="caution">
    <text evidence="5">The sequence shown here is derived from an EMBL/GenBank/DDBJ whole genome shotgun (WGS) entry which is preliminary data.</text>
</comment>
<dbReference type="CDD" id="cd01856">
    <property type="entry name" value="YlqF"/>
    <property type="match status" value="1"/>
</dbReference>
<dbReference type="GO" id="GO:0003924">
    <property type="term" value="F:GTPase activity"/>
    <property type="evidence" value="ECO:0007669"/>
    <property type="project" value="TreeGrafter"/>
</dbReference>